<sequence length="469" mass="51421">MFKRLVVLISFVTLLWSPAAWAEEDKAMTNAATIGEVFGYITNYHLKQPDIDQLTNAGIKGMLDQLGDSYTVYFSPGELDEFSEELNGDFEGIGAELEIKEEVPRVTRVLNGSPAEQAGLQSGDIIVAVDNKTLTGQSLTQVVEQLRGKKGTNVTITVRRVGQPDFSLEITRNTVNMPTVNEKILEGQIGYIAVESFGMETGEQFGNALIQLKESGAKAFIIDLRNNGGGYIDAALEMAGYLLGKDKIILLTEDREKYQEAYTTELDSLINPLPMVVLVNEHSASASEILAGALQDYGTATLVGTKTYGKGTVQDILPLGNGGALKMTTAFYLTPKGQRIDGQGLQPDRAIATPELQLLAAKQILLSGAPEITYTAEKTIQTQGDTVNLPIGYLKEKGQQLVPLRFTLESLGYEVKWDDKINHIMVKASNKTWQLPNNSLKHPLRQINGYFYIAAEDLRLLGVDIRIQE</sequence>
<evidence type="ECO:0000256" key="4">
    <source>
        <dbReference type="ARBA" id="ARBA00022825"/>
    </source>
</evidence>
<feature type="signal peptide" evidence="5">
    <location>
        <begin position="1"/>
        <end position="22"/>
    </location>
</feature>
<reference evidence="8" key="1">
    <citation type="submission" date="2016-11" db="EMBL/GenBank/DDBJ databases">
        <authorList>
            <person name="Varghese N."/>
            <person name="Submissions S."/>
        </authorList>
    </citation>
    <scope>NUCLEOTIDE SEQUENCE [LARGE SCALE GENOMIC DNA]</scope>
    <source>
        <strain evidence="8">DSM 10349</strain>
    </source>
</reference>
<dbReference type="InterPro" id="IPR005151">
    <property type="entry name" value="Tail-specific_protease"/>
</dbReference>
<dbReference type="Pfam" id="PF17820">
    <property type="entry name" value="PDZ_6"/>
    <property type="match status" value="1"/>
</dbReference>
<dbReference type="NCBIfam" id="TIGR00225">
    <property type="entry name" value="prc"/>
    <property type="match status" value="1"/>
</dbReference>
<dbReference type="SUPFAM" id="SSF50156">
    <property type="entry name" value="PDZ domain-like"/>
    <property type="match status" value="1"/>
</dbReference>
<evidence type="ECO:0000256" key="3">
    <source>
        <dbReference type="ARBA" id="ARBA00022801"/>
    </source>
</evidence>
<dbReference type="Gene3D" id="3.30.750.44">
    <property type="match status" value="1"/>
</dbReference>
<dbReference type="Gene3D" id="3.90.226.10">
    <property type="entry name" value="2-enoyl-CoA Hydratase, Chain A, domain 1"/>
    <property type="match status" value="1"/>
</dbReference>
<evidence type="ECO:0000259" key="6">
    <source>
        <dbReference type="PROSITE" id="PS50106"/>
    </source>
</evidence>
<dbReference type="STRING" id="1121421.SAMN02745123_00411"/>
<feature type="chain" id="PRO_5012703176" evidence="5">
    <location>
        <begin position="23"/>
        <end position="469"/>
    </location>
</feature>
<dbReference type="AlphaFoldDB" id="A0A1M6P286"/>
<accession>A0A1M6P286</accession>
<dbReference type="RefSeq" id="WP_072910620.1">
    <property type="nucleotide sequence ID" value="NZ_FRAR01000005.1"/>
</dbReference>
<protein>
    <submittedName>
        <fullName evidence="7">Carboxyl-terminal processing protease</fullName>
    </submittedName>
</protein>
<dbReference type="OrthoDB" id="9812068at2"/>
<evidence type="ECO:0000256" key="1">
    <source>
        <dbReference type="ARBA" id="ARBA00009179"/>
    </source>
</evidence>
<dbReference type="GO" id="GO:0006508">
    <property type="term" value="P:proteolysis"/>
    <property type="evidence" value="ECO:0007669"/>
    <property type="project" value="UniProtKB-KW"/>
</dbReference>
<dbReference type="PANTHER" id="PTHR32060">
    <property type="entry name" value="TAIL-SPECIFIC PROTEASE"/>
    <property type="match status" value="1"/>
</dbReference>
<dbReference type="InterPro" id="IPR001478">
    <property type="entry name" value="PDZ"/>
</dbReference>
<dbReference type="InterPro" id="IPR041489">
    <property type="entry name" value="PDZ_6"/>
</dbReference>
<dbReference type="CDD" id="cd07560">
    <property type="entry name" value="Peptidase_S41_CPP"/>
    <property type="match status" value="1"/>
</dbReference>
<dbReference type="PROSITE" id="PS50106">
    <property type="entry name" value="PDZ"/>
    <property type="match status" value="1"/>
</dbReference>
<keyword evidence="5" id="KW-0732">Signal</keyword>
<dbReference type="InterPro" id="IPR036034">
    <property type="entry name" value="PDZ_sf"/>
</dbReference>
<dbReference type="GO" id="GO:0008236">
    <property type="term" value="F:serine-type peptidase activity"/>
    <property type="evidence" value="ECO:0007669"/>
    <property type="project" value="UniProtKB-KW"/>
</dbReference>
<dbReference type="InterPro" id="IPR012854">
    <property type="entry name" value="Cu_amine_oxidase-like_N"/>
</dbReference>
<dbReference type="SMART" id="SM00245">
    <property type="entry name" value="TSPc"/>
    <property type="match status" value="1"/>
</dbReference>
<dbReference type="SMART" id="SM00228">
    <property type="entry name" value="PDZ"/>
    <property type="match status" value="1"/>
</dbReference>
<dbReference type="PANTHER" id="PTHR32060:SF30">
    <property type="entry name" value="CARBOXY-TERMINAL PROCESSING PROTEASE CTPA"/>
    <property type="match status" value="1"/>
</dbReference>
<evidence type="ECO:0000256" key="2">
    <source>
        <dbReference type="ARBA" id="ARBA00022670"/>
    </source>
</evidence>
<dbReference type="InterPro" id="IPR029045">
    <property type="entry name" value="ClpP/crotonase-like_dom_sf"/>
</dbReference>
<dbReference type="Gene3D" id="3.30.457.10">
    <property type="entry name" value="Copper amine oxidase-like, N-terminal domain"/>
    <property type="match status" value="1"/>
</dbReference>
<proteinExistence type="inferred from homology"/>
<dbReference type="InterPro" id="IPR004447">
    <property type="entry name" value="Peptidase_S41A"/>
</dbReference>
<comment type="similarity">
    <text evidence="1">Belongs to the peptidase S41A family.</text>
</comment>
<feature type="domain" description="PDZ" evidence="6">
    <location>
        <begin position="79"/>
        <end position="147"/>
    </location>
</feature>
<name>A0A1M6P286_9FIRM</name>
<dbReference type="EMBL" id="FRAR01000005">
    <property type="protein sequence ID" value="SHK02003.1"/>
    <property type="molecule type" value="Genomic_DNA"/>
</dbReference>
<dbReference type="GO" id="GO:0004175">
    <property type="term" value="F:endopeptidase activity"/>
    <property type="evidence" value="ECO:0007669"/>
    <property type="project" value="TreeGrafter"/>
</dbReference>
<dbReference type="GO" id="GO:0007165">
    <property type="term" value="P:signal transduction"/>
    <property type="evidence" value="ECO:0007669"/>
    <property type="project" value="TreeGrafter"/>
</dbReference>
<gene>
    <name evidence="7" type="ORF">SAMN02745123_00411</name>
</gene>
<dbReference type="SUPFAM" id="SSF55383">
    <property type="entry name" value="Copper amine oxidase, domain N"/>
    <property type="match status" value="1"/>
</dbReference>
<dbReference type="SUPFAM" id="SSF52096">
    <property type="entry name" value="ClpP/crotonase"/>
    <property type="match status" value="1"/>
</dbReference>
<evidence type="ECO:0000256" key="5">
    <source>
        <dbReference type="SAM" id="SignalP"/>
    </source>
</evidence>
<dbReference type="Proteomes" id="UP000183997">
    <property type="component" value="Unassembled WGS sequence"/>
</dbReference>
<organism evidence="7 8">
    <name type="scientific">Desulforamulus aeronauticus DSM 10349</name>
    <dbReference type="NCBI Taxonomy" id="1121421"/>
    <lineage>
        <taxon>Bacteria</taxon>
        <taxon>Bacillati</taxon>
        <taxon>Bacillota</taxon>
        <taxon>Clostridia</taxon>
        <taxon>Eubacteriales</taxon>
        <taxon>Peptococcaceae</taxon>
        <taxon>Desulforamulus</taxon>
    </lineage>
</organism>
<dbReference type="FunFam" id="2.30.42.10:FF:000063">
    <property type="entry name" value="Peptidase, S41 family"/>
    <property type="match status" value="1"/>
</dbReference>
<dbReference type="Gene3D" id="2.30.42.10">
    <property type="match status" value="1"/>
</dbReference>
<keyword evidence="3" id="KW-0378">Hydrolase</keyword>
<dbReference type="Pfam" id="PF03572">
    <property type="entry name" value="Peptidase_S41"/>
    <property type="match status" value="1"/>
</dbReference>
<evidence type="ECO:0000313" key="8">
    <source>
        <dbReference type="Proteomes" id="UP000183997"/>
    </source>
</evidence>
<dbReference type="InterPro" id="IPR036582">
    <property type="entry name" value="Mao_N_sf"/>
</dbReference>
<keyword evidence="4" id="KW-0720">Serine protease</keyword>
<dbReference type="CDD" id="cd06782">
    <property type="entry name" value="cpPDZ_CPP-like"/>
    <property type="match status" value="1"/>
</dbReference>
<dbReference type="Pfam" id="PF07833">
    <property type="entry name" value="Cu_amine_oxidN1"/>
    <property type="match status" value="1"/>
</dbReference>
<dbReference type="GO" id="GO:0030288">
    <property type="term" value="C:outer membrane-bounded periplasmic space"/>
    <property type="evidence" value="ECO:0007669"/>
    <property type="project" value="TreeGrafter"/>
</dbReference>
<evidence type="ECO:0000313" key="7">
    <source>
        <dbReference type="EMBL" id="SHK02003.1"/>
    </source>
</evidence>
<keyword evidence="2 7" id="KW-0645">Protease</keyword>
<keyword evidence="8" id="KW-1185">Reference proteome</keyword>